<keyword evidence="1" id="KW-1133">Transmembrane helix</keyword>
<dbReference type="SUPFAM" id="SSF82866">
    <property type="entry name" value="Multidrug efflux transporter AcrB transmembrane domain"/>
    <property type="match status" value="1"/>
</dbReference>
<dbReference type="InterPro" id="IPR001036">
    <property type="entry name" value="Acrflvin-R"/>
</dbReference>
<dbReference type="Pfam" id="PF00873">
    <property type="entry name" value="ACR_tran"/>
    <property type="match status" value="1"/>
</dbReference>
<evidence type="ECO:0008006" key="3">
    <source>
        <dbReference type="Google" id="ProtNLM"/>
    </source>
</evidence>
<proteinExistence type="predicted"/>
<organism evidence="2">
    <name type="scientific">uncultured Microcoleus sp</name>
    <dbReference type="NCBI Taxonomy" id="259945"/>
    <lineage>
        <taxon>Bacteria</taxon>
        <taxon>Bacillati</taxon>
        <taxon>Cyanobacteriota</taxon>
        <taxon>Cyanophyceae</taxon>
        <taxon>Oscillatoriophycideae</taxon>
        <taxon>Oscillatoriales</taxon>
        <taxon>Microcoleaceae</taxon>
        <taxon>Microcoleus</taxon>
        <taxon>environmental samples</taxon>
    </lineage>
</organism>
<dbReference type="PANTHER" id="PTHR32063:SF77">
    <property type="entry name" value="ACR FAMILY TRANSPORT PROTEIN"/>
    <property type="match status" value="1"/>
</dbReference>
<accession>A0A6J4L412</accession>
<reference evidence="2" key="1">
    <citation type="submission" date="2020-02" db="EMBL/GenBank/DDBJ databases">
        <authorList>
            <person name="Meier V. D."/>
        </authorList>
    </citation>
    <scope>NUCLEOTIDE SEQUENCE</scope>
    <source>
        <strain evidence="2">AVDCRST_MAG84</strain>
    </source>
</reference>
<protein>
    <recommendedName>
        <fullName evidence="3">Acriflavin resistance protein</fullName>
    </recommendedName>
</protein>
<evidence type="ECO:0000256" key="1">
    <source>
        <dbReference type="SAM" id="Phobius"/>
    </source>
</evidence>
<evidence type="ECO:0000313" key="2">
    <source>
        <dbReference type="EMBL" id="CAA9321707.1"/>
    </source>
</evidence>
<dbReference type="Gene3D" id="1.20.1640.10">
    <property type="entry name" value="Multidrug efflux transporter AcrB transmembrane domain"/>
    <property type="match status" value="1"/>
</dbReference>
<dbReference type="GO" id="GO:0005886">
    <property type="term" value="C:plasma membrane"/>
    <property type="evidence" value="ECO:0007669"/>
    <property type="project" value="TreeGrafter"/>
</dbReference>
<gene>
    <name evidence="2" type="ORF">AVDCRST_MAG84-1395</name>
</gene>
<dbReference type="EMBL" id="CADCTZ010000217">
    <property type="protein sequence ID" value="CAA9321707.1"/>
    <property type="molecule type" value="Genomic_DNA"/>
</dbReference>
<dbReference type="Gene3D" id="3.30.70.1440">
    <property type="entry name" value="Multidrug efflux transporter AcrB pore domain"/>
    <property type="match status" value="1"/>
</dbReference>
<keyword evidence="1" id="KW-0472">Membrane</keyword>
<sequence>MNPLPSGVEHESSGDDAKVIQDVFSGFAGVLGTAVLLIYAVLVLLRANFLHRVTIMATLPLSLGGALLGLLVGQKSLGLYALIGVVLLMGIVTKNSILLVDYAIMNQQFGKPMYEATLDLGVARLWPILMRTIAMIAGN</sequence>
<dbReference type="AlphaFoldDB" id="A0A6J4L412"/>
<name>A0A6J4L412_9CYAN</name>
<dbReference type="GO" id="GO:0042910">
    <property type="term" value="F:xenobiotic transmembrane transporter activity"/>
    <property type="evidence" value="ECO:0007669"/>
    <property type="project" value="TreeGrafter"/>
</dbReference>
<feature type="transmembrane region" description="Helical" evidence="1">
    <location>
        <begin position="52"/>
        <end position="73"/>
    </location>
</feature>
<dbReference type="PANTHER" id="PTHR32063">
    <property type="match status" value="1"/>
</dbReference>
<feature type="transmembrane region" description="Helical" evidence="1">
    <location>
        <begin position="79"/>
        <end position="104"/>
    </location>
</feature>
<feature type="transmembrane region" description="Helical" evidence="1">
    <location>
        <begin position="23"/>
        <end position="45"/>
    </location>
</feature>
<keyword evidence="1" id="KW-0812">Transmembrane</keyword>